<sequence length="178" mass="19463">MCLDIQHAKLLGAHGVVFGILKPDGSVDIDKVSKLVDVAKPLKVTFHRAFDMTNDPFKALEDIISIGGIQRILTSGHDSTVLEGLDTIVKLVRKANDRIVIMAGGGIRESNIERILSAIELKEIHVSASTIIPSVMEHKISTIHMGKAYYNSEYMINGVSEERLKKIVSAAERGESSK</sequence>
<accession>A0A2Z6QJE2</accession>
<comment type="caution">
    <text evidence="3">The sequence shown here is derived from an EMBL/GenBank/DDBJ whole genome shotgun (WGS) entry which is preliminary data.</text>
</comment>
<dbReference type="Pfam" id="PF03932">
    <property type="entry name" value="CutC"/>
    <property type="match status" value="1"/>
</dbReference>
<evidence type="ECO:0000313" key="4">
    <source>
        <dbReference type="Proteomes" id="UP000247702"/>
    </source>
</evidence>
<reference evidence="3 4" key="1">
    <citation type="submission" date="2017-11" db="EMBL/GenBank/DDBJ databases">
        <title>The genome of Rhizophagus clarus HR1 reveals common genetic basis of auxotrophy among arbuscular mycorrhizal fungi.</title>
        <authorList>
            <person name="Kobayashi Y."/>
        </authorList>
    </citation>
    <scope>NUCLEOTIDE SEQUENCE [LARGE SCALE GENOMIC DNA]</scope>
    <source>
        <strain evidence="3 4">HR1</strain>
    </source>
</reference>
<evidence type="ECO:0000313" key="3">
    <source>
        <dbReference type="EMBL" id="GBB90217.1"/>
    </source>
</evidence>
<protein>
    <recommendedName>
        <fullName evidence="2">Copper homeostasis protein cutC homolog</fullName>
    </recommendedName>
</protein>
<proteinExistence type="inferred from homology"/>
<comment type="similarity">
    <text evidence="1">Belongs to the CutC family.</text>
</comment>
<gene>
    <name evidence="3" type="ORF">RclHR1_01710017</name>
</gene>
<dbReference type="InterPro" id="IPR005627">
    <property type="entry name" value="CutC-like"/>
</dbReference>
<dbReference type="Proteomes" id="UP000247702">
    <property type="component" value="Unassembled WGS sequence"/>
</dbReference>
<dbReference type="PANTHER" id="PTHR12598">
    <property type="entry name" value="COPPER HOMEOSTASIS PROTEIN CUTC"/>
    <property type="match status" value="1"/>
</dbReference>
<dbReference type="AlphaFoldDB" id="A0A2Z6QJE2"/>
<name>A0A2Z6QJE2_9GLOM</name>
<evidence type="ECO:0000256" key="2">
    <source>
        <dbReference type="ARBA" id="ARBA00019014"/>
    </source>
</evidence>
<evidence type="ECO:0000256" key="1">
    <source>
        <dbReference type="ARBA" id="ARBA00007768"/>
    </source>
</evidence>
<dbReference type="GO" id="GO:0005507">
    <property type="term" value="F:copper ion binding"/>
    <property type="evidence" value="ECO:0007669"/>
    <property type="project" value="TreeGrafter"/>
</dbReference>
<keyword evidence="4" id="KW-1185">Reference proteome</keyword>
<dbReference type="PANTHER" id="PTHR12598:SF0">
    <property type="entry name" value="COPPER HOMEOSTASIS PROTEIN CUTC HOMOLOG"/>
    <property type="match status" value="1"/>
</dbReference>
<dbReference type="InterPro" id="IPR036822">
    <property type="entry name" value="CutC-like_dom_sf"/>
</dbReference>
<dbReference type="STRING" id="94130.A0A2Z6QJE2"/>
<dbReference type="EMBL" id="BEXD01000791">
    <property type="protein sequence ID" value="GBB90217.1"/>
    <property type="molecule type" value="Genomic_DNA"/>
</dbReference>
<dbReference type="Gene3D" id="3.20.20.380">
    <property type="entry name" value="Copper homeostasis (CutC) domain"/>
    <property type="match status" value="1"/>
</dbReference>
<organism evidence="3 4">
    <name type="scientific">Rhizophagus clarus</name>
    <dbReference type="NCBI Taxonomy" id="94130"/>
    <lineage>
        <taxon>Eukaryota</taxon>
        <taxon>Fungi</taxon>
        <taxon>Fungi incertae sedis</taxon>
        <taxon>Mucoromycota</taxon>
        <taxon>Glomeromycotina</taxon>
        <taxon>Glomeromycetes</taxon>
        <taxon>Glomerales</taxon>
        <taxon>Glomeraceae</taxon>
        <taxon>Rhizophagus</taxon>
    </lineage>
</organism>
<dbReference type="SUPFAM" id="SSF110395">
    <property type="entry name" value="CutC-like"/>
    <property type="match status" value="1"/>
</dbReference>